<proteinExistence type="predicted"/>
<dbReference type="WBParaSite" id="PgR352X_g001_t03">
    <property type="protein sequence ID" value="PgR352X_g001_t03"/>
    <property type="gene ID" value="PgR352X_g001"/>
</dbReference>
<organism evidence="1 4">
    <name type="scientific">Parascaris univalens</name>
    <name type="common">Nematode worm</name>
    <dbReference type="NCBI Taxonomy" id="6257"/>
    <lineage>
        <taxon>Eukaryota</taxon>
        <taxon>Metazoa</taxon>
        <taxon>Ecdysozoa</taxon>
        <taxon>Nematoda</taxon>
        <taxon>Chromadorea</taxon>
        <taxon>Rhabditida</taxon>
        <taxon>Spirurina</taxon>
        <taxon>Ascaridomorpha</taxon>
        <taxon>Ascaridoidea</taxon>
        <taxon>Ascarididae</taxon>
        <taxon>Parascaris</taxon>
    </lineage>
</organism>
<dbReference type="Proteomes" id="UP000887569">
    <property type="component" value="Unplaced"/>
</dbReference>
<dbReference type="WBParaSite" id="PgR352X_g001_t01">
    <property type="protein sequence ID" value="PgR352X_g001_t01"/>
    <property type="gene ID" value="PgR352X_g001"/>
</dbReference>
<accession>A0A915CLK2</accession>
<evidence type="ECO:0000313" key="2">
    <source>
        <dbReference type="WBParaSite" id="PgR352X_g001_t01"/>
    </source>
</evidence>
<sequence length="143" mass="16114">MSSTVFDDVTIPLLHYSKELESTVESSNSTSIIDEGIVRDRKIGLQRPVALSIAVDMITSKTNVLTHRRNRSVDLGHTKESELLEYSEWSPQKIDERNMINASKVLSHSLSTSRIHMNRSANRKLSESRGVKIPDITIKPSVR</sequence>
<evidence type="ECO:0000313" key="1">
    <source>
        <dbReference type="Proteomes" id="UP000887569"/>
    </source>
</evidence>
<reference evidence="2 3" key="1">
    <citation type="submission" date="2022-11" db="UniProtKB">
        <authorList>
            <consortium name="WormBaseParasite"/>
        </authorList>
    </citation>
    <scope>IDENTIFICATION</scope>
</reference>
<keyword evidence="1" id="KW-1185">Reference proteome</keyword>
<protein>
    <submittedName>
        <fullName evidence="2 3">Uncharacterized protein</fullName>
    </submittedName>
</protein>
<name>A0A915CLK2_PARUN</name>
<evidence type="ECO:0000313" key="4">
    <source>
        <dbReference type="WBParaSite" id="PgR352X_g001_t03"/>
    </source>
</evidence>
<evidence type="ECO:0000313" key="3">
    <source>
        <dbReference type="WBParaSite" id="PgR352X_g001_t02"/>
    </source>
</evidence>
<dbReference type="WBParaSite" id="PgR352X_g001_t02">
    <property type="protein sequence ID" value="PgR352X_g001_t02"/>
    <property type="gene ID" value="PgR352X_g001"/>
</dbReference>
<dbReference type="AlphaFoldDB" id="A0A915CLK2"/>